<dbReference type="Gene3D" id="3.60.21.70">
    <property type="entry name" value="PhoD-like phosphatase"/>
    <property type="match status" value="1"/>
</dbReference>
<dbReference type="InterPro" id="IPR038607">
    <property type="entry name" value="PhoD-like_sf"/>
</dbReference>
<dbReference type="Proteomes" id="UP000612808">
    <property type="component" value="Unassembled WGS sequence"/>
</dbReference>
<evidence type="ECO:0000313" key="2">
    <source>
        <dbReference type="EMBL" id="GID15300.1"/>
    </source>
</evidence>
<dbReference type="Pfam" id="PF09423">
    <property type="entry name" value="PhoD"/>
    <property type="match status" value="1"/>
</dbReference>
<accession>A0A8J3J5U0</accession>
<dbReference type="AlphaFoldDB" id="A0A8J3J5U0"/>
<evidence type="ECO:0000313" key="3">
    <source>
        <dbReference type="Proteomes" id="UP000612808"/>
    </source>
</evidence>
<dbReference type="PANTHER" id="PTHR37031:SF2">
    <property type="entry name" value="PHOD-LIKE PHOSPHATASE METALLOPHOSPHATASE DOMAIN-CONTAINING PROTEIN"/>
    <property type="match status" value="1"/>
</dbReference>
<dbReference type="EMBL" id="BOMB01000041">
    <property type="protein sequence ID" value="GID15300.1"/>
    <property type="molecule type" value="Genomic_DNA"/>
</dbReference>
<sequence length="434" mass="48203">MDTFARALAKGSAPTPDLMLLLGDQVYADEISADTRRYLRDRREHGDGPTDAPVDQAGDFEDYTRLYHESWTDPEIRWLLSTVPSAMIFDDHEIVDDWNTSAAWRERVRATTWWPRRIVGGLASYWVYQQLGNLTPDQLATDETARTVLTGGDASAALARLAVVGDRAADPPTPTAGPSWSYRIDLARTRVLVLDNRCGRVLTPGRRQMLSPTDWDWLAEQVRGDYDHLVLGASLPWLLPPAIHDLETADEKLADSPRSLVAAGAEWARQFADMEHWGAFRDSFERFGELLRDVSAGRYTPQPPASVTVLSGDVHHSYVAAADLSPGQRSRVYQLTCSPTHNQAPPEMKLGFRIGWSRAAARIAAGIARLARVPRPGPRWHKLAGPYFSNAVGTLELRARAARVRLDGTARDDTGTPVMRPLAQVPLAWRSGER</sequence>
<dbReference type="InterPro" id="IPR029052">
    <property type="entry name" value="Metallo-depent_PP-like"/>
</dbReference>
<dbReference type="InterPro" id="IPR018946">
    <property type="entry name" value="PhoD-like_MPP"/>
</dbReference>
<evidence type="ECO:0000259" key="1">
    <source>
        <dbReference type="Pfam" id="PF09423"/>
    </source>
</evidence>
<dbReference type="SUPFAM" id="SSF56300">
    <property type="entry name" value="Metallo-dependent phosphatases"/>
    <property type="match status" value="1"/>
</dbReference>
<feature type="domain" description="PhoD-like phosphatase metallophosphatase" evidence="1">
    <location>
        <begin position="11"/>
        <end position="345"/>
    </location>
</feature>
<dbReference type="CDD" id="cd07389">
    <property type="entry name" value="MPP_PhoD"/>
    <property type="match status" value="1"/>
</dbReference>
<name>A0A8J3J5U0_9ACTN</name>
<proteinExistence type="predicted"/>
<keyword evidence="3" id="KW-1185">Reference proteome</keyword>
<gene>
    <name evidence="2" type="ORF">Aru02nite_61890</name>
</gene>
<dbReference type="PANTHER" id="PTHR37031">
    <property type="entry name" value="METALLOPHOSPHATASE BINDING DOMAIN PROTEIN"/>
    <property type="match status" value="1"/>
</dbReference>
<comment type="caution">
    <text evidence="2">The sequence shown here is derived from an EMBL/GenBank/DDBJ whole genome shotgun (WGS) entry which is preliminary data.</text>
</comment>
<protein>
    <submittedName>
        <fullName evidence="2">Alkaline phosphatase</fullName>
    </submittedName>
</protein>
<reference evidence="2" key="1">
    <citation type="submission" date="2021-01" db="EMBL/GenBank/DDBJ databases">
        <title>Whole genome shotgun sequence of Actinocatenispora rupis NBRC 107355.</title>
        <authorList>
            <person name="Komaki H."/>
            <person name="Tamura T."/>
        </authorList>
    </citation>
    <scope>NUCLEOTIDE SEQUENCE</scope>
    <source>
        <strain evidence="2">NBRC 107355</strain>
    </source>
</reference>
<organism evidence="2 3">
    <name type="scientific">Actinocatenispora rupis</name>
    <dbReference type="NCBI Taxonomy" id="519421"/>
    <lineage>
        <taxon>Bacteria</taxon>
        <taxon>Bacillati</taxon>
        <taxon>Actinomycetota</taxon>
        <taxon>Actinomycetes</taxon>
        <taxon>Micromonosporales</taxon>
        <taxon>Micromonosporaceae</taxon>
        <taxon>Actinocatenispora</taxon>
    </lineage>
</organism>